<feature type="chain" id="PRO_5046191309" evidence="1">
    <location>
        <begin position="20"/>
        <end position="151"/>
    </location>
</feature>
<accession>A0ABT0TR26</accession>
<dbReference type="Proteomes" id="UP001317191">
    <property type="component" value="Unassembled WGS sequence"/>
</dbReference>
<dbReference type="SUPFAM" id="SSF52833">
    <property type="entry name" value="Thioredoxin-like"/>
    <property type="match status" value="1"/>
</dbReference>
<proteinExistence type="predicted"/>
<comment type="caution">
    <text evidence="3">The sequence shown here is derived from an EMBL/GenBank/DDBJ whole genome shotgun (WGS) entry which is preliminary data.</text>
</comment>
<reference evidence="3 4" key="1">
    <citation type="submission" date="2022-05" db="EMBL/GenBank/DDBJ databases">
        <title>Flavobacterium sp., isolated from activated sludge.</title>
        <authorList>
            <person name="Ran Q."/>
        </authorList>
    </citation>
    <scope>NUCLEOTIDE SEQUENCE [LARGE SCALE GENOMIC DNA]</scope>
    <source>
        <strain evidence="3 4">HXWNR70</strain>
    </source>
</reference>
<dbReference type="PROSITE" id="PS51352">
    <property type="entry name" value="THIOREDOXIN_2"/>
    <property type="match status" value="1"/>
</dbReference>
<evidence type="ECO:0000313" key="3">
    <source>
        <dbReference type="EMBL" id="MCL9809323.1"/>
    </source>
</evidence>
<dbReference type="InterPro" id="IPR036249">
    <property type="entry name" value="Thioredoxin-like_sf"/>
</dbReference>
<dbReference type="Pfam" id="PF13899">
    <property type="entry name" value="Thioredoxin_7"/>
    <property type="match status" value="1"/>
</dbReference>
<feature type="domain" description="Thioredoxin" evidence="2">
    <location>
        <begin position="6"/>
        <end position="151"/>
    </location>
</feature>
<dbReference type="InterPro" id="IPR013766">
    <property type="entry name" value="Thioredoxin_domain"/>
</dbReference>
<protein>
    <submittedName>
        <fullName evidence="3">Thioredoxin family protein</fullName>
    </submittedName>
</protein>
<gene>
    <name evidence="3" type="ORF">NAT50_08120</name>
</gene>
<dbReference type="Gene3D" id="3.40.30.10">
    <property type="entry name" value="Glutaredoxin"/>
    <property type="match status" value="1"/>
</dbReference>
<organism evidence="3 4">
    <name type="scientific">Flavobacterium luminosum</name>
    <dbReference type="NCBI Taxonomy" id="2949086"/>
    <lineage>
        <taxon>Bacteria</taxon>
        <taxon>Pseudomonadati</taxon>
        <taxon>Bacteroidota</taxon>
        <taxon>Flavobacteriia</taxon>
        <taxon>Flavobacteriales</taxon>
        <taxon>Flavobacteriaceae</taxon>
        <taxon>Flavobacterium</taxon>
    </lineage>
</organism>
<evidence type="ECO:0000259" key="2">
    <source>
        <dbReference type="PROSITE" id="PS51352"/>
    </source>
</evidence>
<dbReference type="RefSeq" id="WP_250592744.1">
    <property type="nucleotide sequence ID" value="NZ_JAMLJM010000005.1"/>
</dbReference>
<sequence length="151" mass="17374">MKKLLLAFFLVLGVFTVNAQEVRWMSLDEALAKQKKNPKPIFLEVCTDWYSQCKMFENNTLQNAEVADFINRNYYAVKFNAEGNSVVHFKGNSFNNPNYDPNRKGRNSAHELTSFLKVEGYPSIYIIGKNGEVQEKTTGFKSSEELLKFLK</sequence>
<evidence type="ECO:0000256" key="1">
    <source>
        <dbReference type="SAM" id="SignalP"/>
    </source>
</evidence>
<keyword evidence="4" id="KW-1185">Reference proteome</keyword>
<dbReference type="EMBL" id="JAMLJM010000005">
    <property type="protein sequence ID" value="MCL9809323.1"/>
    <property type="molecule type" value="Genomic_DNA"/>
</dbReference>
<name>A0ABT0TR26_9FLAO</name>
<keyword evidence="1" id="KW-0732">Signal</keyword>
<evidence type="ECO:0000313" key="4">
    <source>
        <dbReference type="Proteomes" id="UP001317191"/>
    </source>
</evidence>
<feature type="signal peptide" evidence="1">
    <location>
        <begin position="1"/>
        <end position="19"/>
    </location>
</feature>